<comment type="caution">
    <text evidence="1">Lacks conserved residue(s) required for the propagation of feature annotation.</text>
</comment>
<evidence type="ECO:0000313" key="4">
    <source>
        <dbReference type="RefSeq" id="XP_017859576.1"/>
    </source>
</evidence>
<evidence type="ECO:0000313" key="3">
    <source>
        <dbReference type="Proteomes" id="UP000694904"/>
    </source>
</evidence>
<dbReference type="PROSITE" id="PS50025">
    <property type="entry name" value="LAM_G_DOMAIN"/>
    <property type="match status" value="1"/>
</dbReference>
<sequence length="164" mass="18119">MLPMHIQLKVRTRATNGLIMLAAAQGTKGGHKKKIFLQKKIMQFQFSCGLQTKKMSELKKTVNTGHEITIRAELDFSRNYTHCNASLLVNDTLAMSGDQPTWLKLLPPRLHTPEVILNTWLHLGGAPQAPIGLIIELPPAQSGTGFTGCLHTLRINGQAREIFG</sequence>
<dbReference type="SMART" id="SM00282">
    <property type="entry name" value="LamG"/>
    <property type="match status" value="1"/>
</dbReference>
<dbReference type="InterPro" id="IPR001791">
    <property type="entry name" value="Laminin_G"/>
</dbReference>
<protein>
    <submittedName>
        <fullName evidence="4">Protein eyes shut-like</fullName>
    </submittedName>
</protein>
<reference evidence="3" key="2">
    <citation type="journal article" date="2016" name="G3 (Bethesda)">
        <title>Genome Evolution in Three Species of Cactophilic Drosophila.</title>
        <authorList>
            <person name="Sanchez-Flores A."/>
            <person name="Penazola F."/>
            <person name="Carpinteyro-Ponce J."/>
            <person name="Nazario-Yepiz N."/>
            <person name="Abreu-Goodger C."/>
            <person name="Machado C.A."/>
            <person name="Markow T.A."/>
        </authorList>
    </citation>
    <scope>NUCLEOTIDE SEQUENCE [LARGE SCALE GENOMIC DNA]</scope>
</reference>
<reference evidence="3" key="1">
    <citation type="journal article" date="1997" name="Nucleic Acids Res.">
        <title>tRNAscan-SE: a program for improved detection of transfer RNA genes in genomic sequence.</title>
        <authorList>
            <person name="Lowe T.M."/>
            <person name="Eddy S.R."/>
        </authorList>
    </citation>
    <scope>NUCLEOTIDE SEQUENCE [LARGE SCALE GENOMIC DNA]</scope>
</reference>
<dbReference type="Proteomes" id="UP000694904">
    <property type="component" value="Chromosome 3"/>
</dbReference>
<name>A0ABM1NX90_DROAR</name>
<dbReference type="Gene3D" id="2.60.120.200">
    <property type="match status" value="1"/>
</dbReference>
<reference evidence="4" key="3">
    <citation type="submission" date="2025-08" db="UniProtKB">
        <authorList>
            <consortium name="RefSeq"/>
        </authorList>
    </citation>
    <scope>IDENTIFICATION</scope>
    <source>
        <tissue evidence="4">Whole organism</tissue>
    </source>
</reference>
<accession>A0ABM1NX90</accession>
<organism evidence="3 4">
    <name type="scientific">Drosophila arizonae</name>
    <name type="common">Fruit fly</name>
    <dbReference type="NCBI Taxonomy" id="7263"/>
    <lineage>
        <taxon>Eukaryota</taxon>
        <taxon>Metazoa</taxon>
        <taxon>Ecdysozoa</taxon>
        <taxon>Arthropoda</taxon>
        <taxon>Hexapoda</taxon>
        <taxon>Insecta</taxon>
        <taxon>Pterygota</taxon>
        <taxon>Neoptera</taxon>
        <taxon>Endopterygota</taxon>
        <taxon>Diptera</taxon>
        <taxon>Brachycera</taxon>
        <taxon>Muscomorpha</taxon>
        <taxon>Ephydroidea</taxon>
        <taxon>Drosophilidae</taxon>
        <taxon>Drosophila</taxon>
    </lineage>
</organism>
<dbReference type="GeneID" id="108611440"/>
<feature type="domain" description="Laminin G" evidence="2">
    <location>
        <begin position="1"/>
        <end position="164"/>
    </location>
</feature>
<evidence type="ECO:0000256" key="1">
    <source>
        <dbReference type="PROSITE-ProRule" id="PRU00122"/>
    </source>
</evidence>
<dbReference type="InterPro" id="IPR013320">
    <property type="entry name" value="ConA-like_dom_sf"/>
</dbReference>
<evidence type="ECO:0000259" key="2">
    <source>
        <dbReference type="PROSITE" id="PS50025"/>
    </source>
</evidence>
<dbReference type="RefSeq" id="XP_017859576.1">
    <property type="nucleotide sequence ID" value="XM_018004087.1"/>
</dbReference>
<proteinExistence type="predicted"/>
<dbReference type="Pfam" id="PF02210">
    <property type="entry name" value="Laminin_G_2"/>
    <property type="match status" value="1"/>
</dbReference>
<gene>
    <name evidence="4" type="primary">LOC108611440</name>
</gene>
<dbReference type="SUPFAM" id="SSF49899">
    <property type="entry name" value="Concanavalin A-like lectins/glucanases"/>
    <property type="match status" value="1"/>
</dbReference>
<keyword evidence="3" id="KW-1185">Reference proteome</keyword>
<dbReference type="CDD" id="cd00110">
    <property type="entry name" value="LamG"/>
    <property type="match status" value="1"/>
</dbReference>